<feature type="region of interest" description="Disordered" evidence="1">
    <location>
        <begin position="1"/>
        <end position="21"/>
    </location>
</feature>
<name>A0ABN1UWR3_9ACTN</name>
<sequence>MSGSGIPIDEVNRPRGAKDAQLWIPPTEPEAGALFTGRGGEPATCRKTAPAWSWCSPEPNLASPVRQGYVGAPLMMFGAPARAVCGDRPHQGGAGRGKGDRPRARARTTHTRAAPASPSLAPSPTRPQ</sequence>
<dbReference type="EMBL" id="BAAAKV010000025">
    <property type="protein sequence ID" value="GAA1171607.1"/>
    <property type="molecule type" value="Genomic_DNA"/>
</dbReference>
<comment type="caution">
    <text evidence="2">The sequence shown here is derived from an EMBL/GenBank/DDBJ whole genome shotgun (WGS) entry which is preliminary data.</text>
</comment>
<reference evidence="2 3" key="1">
    <citation type="journal article" date="2019" name="Int. J. Syst. Evol. Microbiol.">
        <title>The Global Catalogue of Microorganisms (GCM) 10K type strain sequencing project: providing services to taxonomists for standard genome sequencing and annotation.</title>
        <authorList>
            <consortium name="The Broad Institute Genomics Platform"/>
            <consortium name="The Broad Institute Genome Sequencing Center for Infectious Disease"/>
            <person name="Wu L."/>
            <person name="Ma J."/>
        </authorList>
    </citation>
    <scope>NUCLEOTIDE SEQUENCE [LARGE SCALE GENOMIC DNA]</scope>
    <source>
        <strain evidence="2 3">JCM 12696</strain>
    </source>
</reference>
<evidence type="ECO:0000313" key="2">
    <source>
        <dbReference type="EMBL" id="GAA1171607.1"/>
    </source>
</evidence>
<accession>A0ABN1UWR3</accession>
<evidence type="ECO:0000256" key="1">
    <source>
        <dbReference type="SAM" id="MobiDB-lite"/>
    </source>
</evidence>
<protein>
    <submittedName>
        <fullName evidence="2">Uncharacterized protein</fullName>
    </submittedName>
</protein>
<organism evidence="2 3">
    <name type="scientific">Streptomyces hebeiensis</name>
    <dbReference type="NCBI Taxonomy" id="229486"/>
    <lineage>
        <taxon>Bacteria</taxon>
        <taxon>Bacillati</taxon>
        <taxon>Actinomycetota</taxon>
        <taxon>Actinomycetes</taxon>
        <taxon>Kitasatosporales</taxon>
        <taxon>Streptomycetaceae</taxon>
        <taxon>Streptomyces</taxon>
    </lineage>
</organism>
<feature type="compositionally biased region" description="Low complexity" evidence="1">
    <location>
        <begin position="111"/>
        <end position="128"/>
    </location>
</feature>
<gene>
    <name evidence="2" type="ORF">GCM10009654_31010</name>
</gene>
<feature type="region of interest" description="Disordered" evidence="1">
    <location>
        <begin position="85"/>
        <end position="128"/>
    </location>
</feature>
<keyword evidence="3" id="KW-1185">Reference proteome</keyword>
<evidence type="ECO:0000313" key="3">
    <source>
        <dbReference type="Proteomes" id="UP001501371"/>
    </source>
</evidence>
<dbReference type="Proteomes" id="UP001501371">
    <property type="component" value="Unassembled WGS sequence"/>
</dbReference>
<proteinExistence type="predicted"/>